<dbReference type="Proteomes" id="UP000315312">
    <property type="component" value="Unassembled WGS sequence"/>
</dbReference>
<dbReference type="Pfam" id="PF00691">
    <property type="entry name" value="OmpA"/>
    <property type="match status" value="1"/>
</dbReference>
<name>A0A562KJT5_9FLAO</name>
<dbReference type="SUPFAM" id="SSF103088">
    <property type="entry name" value="OmpA-like"/>
    <property type="match status" value="2"/>
</dbReference>
<dbReference type="AlphaFoldDB" id="A0A562KJT5"/>
<keyword evidence="1" id="KW-0472">Membrane</keyword>
<proteinExistence type="predicted"/>
<dbReference type="EMBL" id="VLKM01000004">
    <property type="protein sequence ID" value="TWH95642.1"/>
    <property type="molecule type" value="Genomic_DNA"/>
</dbReference>
<gene>
    <name evidence="3" type="ORF">IP97_01320</name>
</gene>
<dbReference type="PROSITE" id="PS51123">
    <property type="entry name" value="OMPA_2"/>
    <property type="match status" value="1"/>
</dbReference>
<dbReference type="PANTHER" id="PTHR30329">
    <property type="entry name" value="STATOR ELEMENT OF FLAGELLAR MOTOR COMPLEX"/>
    <property type="match status" value="1"/>
</dbReference>
<reference evidence="3 4" key="1">
    <citation type="journal article" date="2015" name="Stand. Genomic Sci.">
        <title>Genomic Encyclopedia of Bacterial and Archaeal Type Strains, Phase III: the genomes of soil and plant-associated and newly described type strains.</title>
        <authorList>
            <person name="Whitman W.B."/>
            <person name="Woyke T."/>
            <person name="Klenk H.P."/>
            <person name="Zhou Y."/>
            <person name="Lilburn T.G."/>
            <person name="Beck B.J."/>
            <person name="De Vos P."/>
            <person name="Vandamme P."/>
            <person name="Eisen J.A."/>
            <person name="Garrity G."/>
            <person name="Hugenholtz P."/>
            <person name="Kyrpides N.C."/>
        </authorList>
    </citation>
    <scope>NUCLEOTIDE SEQUENCE [LARGE SCALE GENOMIC DNA]</scope>
    <source>
        <strain evidence="3 4">CGMCC 1.6844</strain>
    </source>
</reference>
<dbReference type="InterPro" id="IPR036737">
    <property type="entry name" value="OmpA-like_sf"/>
</dbReference>
<dbReference type="InterPro" id="IPR050330">
    <property type="entry name" value="Bact_OuterMem_StrucFunc"/>
</dbReference>
<evidence type="ECO:0000259" key="2">
    <source>
        <dbReference type="PROSITE" id="PS51123"/>
    </source>
</evidence>
<accession>A0A562KJT5</accession>
<dbReference type="RefSeq" id="WP_133607632.1">
    <property type="nucleotide sequence ID" value="NZ_SNZC01000001.1"/>
</dbReference>
<dbReference type="OrthoDB" id="9782229at2"/>
<dbReference type="CDD" id="cd07185">
    <property type="entry name" value="OmpA_C-like"/>
    <property type="match status" value="1"/>
</dbReference>
<evidence type="ECO:0000256" key="1">
    <source>
        <dbReference type="PROSITE-ProRule" id="PRU00473"/>
    </source>
</evidence>
<dbReference type="InterPro" id="IPR006665">
    <property type="entry name" value="OmpA-like"/>
</dbReference>
<evidence type="ECO:0000313" key="3">
    <source>
        <dbReference type="EMBL" id="TWH95642.1"/>
    </source>
</evidence>
<feature type="domain" description="OmpA-like" evidence="2">
    <location>
        <begin position="158"/>
        <end position="273"/>
    </location>
</feature>
<dbReference type="PANTHER" id="PTHR30329:SF21">
    <property type="entry name" value="LIPOPROTEIN YIAD-RELATED"/>
    <property type="match status" value="1"/>
</dbReference>
<evidence type="ECO:0000313" key="4">
    <source>
        <dbReference type="Proteomes" id="UP000315312"/>
    </source>
</evidence>
<sequence>MKFLYSVILFVLFQLTFAQEQVVFYFDNNKFELNKVEAAKLQKWISENTTSKILSITGSTDEVGSTGFNDTLSQKRVSHVFNQIKGKINIRPDFKSISLGEKGATSTSKAENRKAIIHYLLEKDLDKEDEVLGIKEVEPEVIIPDDAPLAEKVKLAKVGTKITLKNINFYQNTFATMPESQGTLYDLLFVMQNNPELIIEIQGHICCIDKDYRNLSTDRAKQIKRFLVYNGIQEYRVKTKGFGVSQPIHPIPEATPEQAAANRRVEIEILSKKR</sequence>
<keyword evidence="4" id="KW-1185">Reference proteome</keyword>
<organism evidence="3 4">
    <name type="scientific">Flavobacterium cheniae</name>
    <dbReference type="NCBI Taxonomy" id="295428"/>
    <lineage>
        <taxon>Bacteria</taxon>
        <taxon>Pseudomonadati</taxon>
        <taxon>Bacteroidota</taxon>
        <taxon>Flavobacteriia</taxon>
        <taxon>Flavobacteriales</taxon>
        <taxon>Flavobacteriaceae</taxon>
        <taxon>Flavobacterium</taxon>
    </lineage>
</organism>
<dbReference type="GO" id="GO:0016020">
    <property type="term" value="C:membrane"/>
    <property type="evidence" value="ECO:0007669"/>
    <property type="project" value="UniProtKB-UniRule"/>
</dbReference>
<comment type="caution">
    <text evidence="3">The sequence shown here is derived from an EMBL/GenBank/DDBJ whole genome shotgun (WGS) entry which is preliminary data.</text>
</comment>
<dbReference type="Gene3D" id="3.30.1330.60">
    <property type="entry name" value="OmpA-like domain"/>
    <property type="match status" value="2"/>
</dbReference>
<protein>
    <submittedName>
        <fullName evidence="3">Outer membrane protein OmpA-like peptidoglycan-associated protein</fullName>
    </submittedName>
</protein>